<keyword evidence="2" id="KW-1185">Reference proteome</keyword>
<protein>
    <submittedName>
        <fullName evidence="1">Uncharacterized protein</fullName>
    </submittedName>
</protein>
<dbReference type="EMBL" id="NMUH01001892">
    <property type="protein sequence ID" value="MQL96243.1"/>
    <property type="molecule type" value="Genomic_DNA"/>
</dbReference>
<dbReference type="AlphaFoldDB" id="A0A843VVM0"/>
<evidence type="ECO:0000313" key="1">
    <source>
        <dbReference type="EMBL" id="MQL96243.1"/>
    </source>
</evidence>
<reference evidence="1" key="1">
    <citation type="submission" date="2017-07" db="EMBL/GenBank/DDBJ databases">
        <title>Taro Niue Genome Assembly and Annotation.</title>
        <authorList>
            <person name="Atibalentja N."/>
            <person name="Keating K."/>
            <person name="Fields C.J."/>
        </authorList>
    </citation>
    <scope>NUCLEOTIDE SEQUENCE</scope>
    <source>
        <strain evidence="1">Niue_2</strain>
        <tissue evidence="1">Leaf</tissue>
    </source>
</reference>
<sequence length="51" mass="6002">MSPSEVRLRQPTRRIQKATDSPIATLFMPCRYLPYPCRNPYWPMSPSQDFA</sequence>
<organism evidence="1 2">
    <name type="scientific">Colocasia esculenta</name>
    <name type="common">Wild taro</name>
    <name type="synonym">Arum esculentum</name>
    <dbReference type="NCBI Taxonomy" id="4460"/>
    <lineage>
        <taxon>Eukaryota</taxon>
        <taxon>Viridiplantae</taxon>
        <taxon>Streptophyta</taxon>
        <taxon>Embryophyta</taxon>
        <taxon>Tracheophyta</taxon>
        <taxon>Spermatophyta</taxon>
        <taxon>Magnoliopsida</taxon>
        <taxon>Liliopsida</taxon>
        <taxon>Araceae</taxon>
        <taxon>Aroideae</taxon>
        <taxon>Colocasieae</taxon>
        <taxon>Colocasia</taxon>
    </lineage>
</organism>
<comment type="caution">
    <text evidence="1">The sequence shown here is derived from an EMBL/GenBank/DDBJ whole genome shotgun (WGS) entry which is preliminary data.</text>
</comment>
<dbReference type="Proteomes" id="UP000652761">
    <property type="component" value="Unassembled WGS sequence"/>
</dbReference>
<gene>
    <name evidence="1" type="ORF">Taro_028911</name>
</gene>
<proteinExistence type="predicted"/>
<accession>A0A843VVM0</accession>
<evidence type="ECO:0000313" key="2">
    <source>
        <dbReference type="Proteomes" id="UP000652761"/>
    </source>
</evidence>
<name>A0A843VVM0_COLES</name>